<dbReference type="GO" id="GO:0003688">
    <property type="term" value="F:DNA replication origin binding"/>
    <property type="evidence" value="ECO:0007669"/>
    <property type="project" value="TreeGrafter"/>
</dbReference>
<dbReference type="GO" id="GO:1902977">
    <property type="term" value="P:mitotic DNA replication preinitiation complex assembly"/>
    <property type="evidence" value="ECO:0007669"/>
    <property type="project" value="TreeGrafter"/>
</dbReference>
<evidence type="ECO:0000256" key="5">
    <source>
        <dbReference type="ARBA" id="ARBA00023242"/>
    </source>
</evidence>
<feature type="compositionally biased region" description="Polar residues" evidence="8">
    <location>
        <begin position="453"/>
        <end position="476"/>
    </location>
</feature>
<feature type="region of interest" description="Disordered" evidence="8">
    <location>
        <begin position="559"/>
        <end position="590"/>
    </location>
</feature>
<feature type="compositionally biased region" description="Basic and acidic residues" evidence="8">
    <location>
        <begin position="69"/>
        <end position="80"/>
    </location>
</feature>
<feature type="compositionally biased region" description="Polar residues" evidence="8">
    <location>
        <begin position="168"/>
        <end position="194"/>
    </location>
</feature>
<dbReference type="GeneID" id="24112194"/>
<proteinExistence type="inferred from homology"/>
<evidence type="ECO:0000256" key="2">
    <source>
        <dbReference type="ARBA" id="ARBA00007276"/>
    </source>
</evidence>
<dbReference type="eggNOG" id="ENOG502SCF7">
    <property type="taxonomic scope" value="Eukaryota"/>
</dbReference>
<accession>R9PD88</accession>
<dbReference type="PANTHER" id="PTHR28124">
    <property type="entry name" value="DNA REPLICATION REGULATOR SLD2"/>
    <property type="match status" value="1"/>
</dbReference>
<organism evidence="9 10">
    <name type="scientific">Pseudozyma hubeiensis (strain SY62)</name>
    <name type="common">Yeast</name>
    <dbReference type="NCBI Taxonomy" id="1305764"/>
    <lineage>
        <taxon>Eukaryota</taxon>
        <taxon>Fungi</taxon>
        <taxon>Dikarya</taxon>
        <taxon>Basidiomycota</taxon>
        <taxon>Ustilaginomycotina</taxon>
        <taxon>Ustilaginomycetes</taxon>
        <taxon>Ustilaginales</taxon>
        <taxon>Ustilaginaceae</taxon>
        <taxon>Pseudozyma</taxon>
    </lineage>
</organism>
<name>R9PD88_PSEHS</name>
<feature type="compositionally biased region" description="Polar residues" evidence="8">
    <location>
        <begin position="92"/>
        <end position="115"/>
    </location>
</feature>
<evidence type="ECO:0000313" key="9">
    <source>
        <dbReference type="EMBL" id="GAC99328.1"/>
    </source>
</evidence>
<protein>
    <recommendedName>
        <fullName evidence="3 7">DNA replication regulator SLD2</fullName>
    </recommendedName>
</protein>
<feature type="region of interest" description="Disordered" evidence="8">
    <location>
        <begin position="612"/>
        <end position="659"/>
    </location>
</feature>
<feature type="compositionally biased region" description="Low complexity" evidence="8">
    <location>
        <begin position="56"/>
        <end position="68"/>
    </location>
</feature>
<evidence type="ECO:0000256" key="7">
    <source>
        <dbReference type="RuleBase" id="RU367067"/>
    </source>
</evidence>
<dbReference type="HOGENOM" id="CLU_404448_0_0_1"/>
<dbReference type="Proteomes" id="UP000014071">
    <property type="component" value="Unassembled WGS sequence"/>
</dbReference>
<dbReference type="AlphaFoldDB" id="R9PD88"/>
<dbReference type="InterPro" id="IPR021110">
    <property type="entry name" value="DNA_rep_checkpnt_protein"/>
</dbReference>
<feature type="compositionally biased region" description="Basic and acidic residues" evidence="8">
    <location>
        <begin position="649"/>
        <end position="659"/>
    </location>
</feature>
<evidence type="ECO:0000256" key="1">
    <source>
        <dbReference type="ARBA" id="ARBA00004123"/>
    </source>
</evidence>
<dbReference type="EMBL" id="DF238831">
    <property type="protein sequence ID" value="GAC99328.1"/>
    <property type="molecule type" value="Genomic_DNA"/>
</dbReference>
<feature type="region of interest" description="Disordered" evidence="8">
    <location>
        <begin position="46"/>
        <end position="194"/>
    </location>
</feature>
<dbReference type="GO" id="GO:0031261">
    <property type="term" value="C:DNA replication preinitiation complex"/>
    <property type="evidence" value="ECO:0007669"/>
    <property type="project" value="TreeGrafter"/>
</dbReference>
<dbReference type="Gene3D" id="1.10.10.1460">
    <property type="match status" value="1"/>
</dbReference>
<keyword evidence="5 7" id="KW-0539">Nucleus</keyword>
<feature type="region of interest" description="Disordered" evidence="8">
    <location>
        <begin position="338"/>
        <end position="534"/>
    </location>
</feature>
<gene>
    <name evidence="9" type="ORF">PHSY_006929</name>
</gene>
<evidence type="ECO:0000256" key="4">
    <source>
        <dbReference type="ARBA" id="ARBA00022705"/>
    </source>
</evidence>
<dbReference type="OrthoDB" id="8775810at2759"/>
<keyword evidence="4 7" id="KW-0235">DNA replication</keyword>
<evidence type="ECO:0000313" key="10">
    <source>
        <dbReference type="Proteomes" id="UP000014071"/>
    </source>
</evidence>
<comment type="subcellular location">
    <subcellularLocation>
        <location evidence="1 7">Nucleus</location>
    </subcellularLocation>
</comment>
<dbReference type="PANTHER" id="PTHR28124:SF1">
    <property type="entry name" value="DNA REPLICATION REGULATOR SLD2"/>
    <property type="match status" value="1"/>
</dbReference>
<sequence>MEQILRRELKTWQKSFKAKHGRDPTKRDILADPAIAGTYDTWQAVGGDAKAKSKPRSSGASSTASSSKQKLDENAREEVFKTPSKKRPSSRPGASSTRLTGSPSKNPFRTPTKSQRAVAASAVTPGKSRNPFASPTKPPSPEVSPARSLIEVEMTPTKRSPLLDTFSRRNNFTPTKPSLSHQHQQYVASSPSKLRTTLEASISARRTPTKTAKSRAVDGDAALNAALVAYTPRTKARKRLRGEDVPPTPVATRRVVSAGNLVAKTEPRPVQRGLGAFGFASGRKVSAPSSAGVFSRARSVVQTRAEEDEEDVDMHDESPVKAVRQLRRAASGFRPLFASPGGNHAPQDVIGVPPAAARRGDGRKEAEDDADAVMDDDRVSPVGGLFATQVAQRRRARESESPVKAVAGTDVVKKHKIRPALQLPSSSDVDDDDVSLQRGAYASSSPAPYRRSTGASSSPHTDLTIPSSTARPSSADHSFLSKNRKSNTASSSPTHSHDLPPPPAARSATDSWRKVHSVELSDSEDPLPQPGHVKTLTITPYQRYGTYTASSPFTAFDEDDTSYTLPHPHRDISTSPSLSDDSPPSFAGLKLSPVHLPRRHINHHLLNSIFDPTTTTKHTFNPEARSGPLQPSASSDDESNPLHLNHISSNDHSDSDDDWHQEVDQDFTFIDSEIDLQDVA</sequence>
<keyword evidence="10" id="KW-1185">Reference proteome</keyword>
<dbReference type="Pfam" id="PF11719">
    <property type="entry name" value="Drc1-Sld2"/>
    <property type="match status" value="1"/>
</dbReference>
<comment type="similarity">
    <text evidence="2 7">Belongs to the SLD2 family.</text>
</comment>
<evidence type="ECO:0000256" key="8">
    <source>
        <dbReference type="SAM" id="MobiDB-lite"/>
    </source>
</evidence>
<reference evidence="10" key="1">
    <citation type="journal article" date="2013" name="Genome Announc.">
        <title>Draft genome sequence of the basidiomycetous yeast-like fungus Pseudozyma hubeiensis SY62, which produces an abundant amount of the biosurfactant mannosylerythritol lipids.</title>
        <authorList>
            <person name="Konishi M."/>
            <person name="Hatada Y."/>
            <person name="Horiuchi J."/>
        </authorList>
    </citation>
    <scope>NUCLEOTIDE SEQUENCE [LARGE SCALE GENOMIC DNA]</scope>
    <source>
        <strain evidence="10">SY62</strain>
    </source>
</reference>
<dbReference type="RefSeq" id="XP_012192915.1">
    <property type="nucleotide sequence ID" value="XM_012337525.1"/>
</dbReference>
<dbReference type="GO" id="GO:0006270">
    <property type="term" value="P:DNA replication initiation"/>
    <property type="evidence" value="ECO:0007669"/>
    <property type="project" value="UniProtKB-UniRule"/>
</dbReference>
<dbReference type="GO" id="GO:0003697">
    <property type="term" value="F:single-stranded DNA binding"/>
    <property type="evidence" value="ECO:0007669"/>
    <property type="project" value="TreeGrafter"/>
</dbReference>
<dbReference type="InterPro" id="IPR040203">
    <property type="entry name" value="Sld2"/>
</dbReference>
<keyword evidence="6 7" id="KW-0131">Cell cycle</keyword>
<feature type="compositionally biased region" description="Low complexity" evidence="8">
    <location>
        <begin position="573"/>
        <end position="585"/>
    </location>
</feature>
<dbReference type="STRING" id="1305764.R9PD88"/>
<evidence type="ECO:0000256" key="6">
    <source>
        <dbReference type="ARBA" id="ARBA00023306"/>
    </source>
</evidence>
<dbReference type="GO" id="GO:0000727">
    <property type="term" value="P:double-strand break repair via break-induced replication"/>
    <property type="evidence" value="ECO:0007669"/>
    <property type="project" value="TreeGrafter"/>
</dbReference>
<evidence type="ECO:0000256" key="3">
    <source>
        <dbReference type="ARBA" id="ARBA00018363"/>
    </source>
</evidence>
<comment type="function">
    <text evidence="7">Has a role in the initiation of DNA replication. Required at S-phase checkpoint.</text>
</comment>